<dbReference type="SUPFAM" id="SSF51735">
    <property type="entry name" value="NAD(P)-binding Rossmann-fold domains"/>
    <property type="match status" value="1"/>
</dbReference>
<reference evidence="1 2" key="1">
    <citation type="submission" date="2019-03" db="EMBL/GenBank/DDBJ databases">
        <title>Draft genome sequences of novel Actinobacteria.</title>
        <authorList>
            <person name="Sahin N."/>
            <person name="Ay H."/>
            <person name="Saygin H."/>
        </authorList>
    </citation>
    <scope>NUCLEOTIDE SEQUENCE [LARGE SCALE GENOMIC DNA]</scope>
    <source>
        <strain evidence="1 2">6K102</strain>
    </source>
</reference>
<proteinExistence type="predicted"/>
<dbReference type="Gene3D" id="3.40.50.720">
    <property type="entry name" value="NAD(P)-binding Rossmann-like Domain"/>
    <property type="match status" value="1"/>
</dbReference>
<evidence type="ECO:0000313" key="2">
    <source>
        <dbReference type="Proteomes" id="UP000295136"/>
    </source>
</evidence>
<protein>
    <submittedName>
        <fullName evidence="1">Uncharacterized protein</fullName>
    </submittedName>
</protein>
<dbReference type="Proteomes" id="UP000295136">
    <property type="component" value="Unassembled WGS sequence"/>
</dbReference>
<dbReference type="EMBL" id="SMLD01000058">
    <property type="protein sequence ID" value="TDE47893.1"/>
    <property type="molecule type" value="Genomic_DNA"/>
</dbReference>
<organism evidence="1 2">
    <name type="scientific">Nonomuraea mesophila</name>
    <dbReference type="NCBI Taxonomy" id="2530382"/>
    <lineage>
        <taxon>Bacteria</taxon>
        <taxon>Bacillati</taxon>
        <taxon>Actinomycetota</taxon>
        <taxon>Actinomycetes</taxon>
        <taxon>Streptosporangiales</taxon>
        <taxon>Streptosporangiaceae</taxon>
        <taxon>Nonomuraea</taxon>
    </lineage>
</organism>
<dbReference type="InterPro" id="IPR036291">
    <property type="entry name" value="NAD(P)-bd_dom_sf"/>
</dbReference>
<accession>A0A4R5FDQ5</accession>
<keyword evidence="2" id="KW-1185">Reference proteome</keyword>
<dbReference type="AlphaFoldDB" id="A0A4R5FDQ5"/>
<sequence length="61" mass="6702">MLLDCAVVGRALSSLMPGRKERRPGRLLETNLFGPLRVVQAALPHLREQGSGGFTTVADRW</sequence>
<name>A0A4R5FDQ5_9ACTN</name>
<comment type="caution">
    <text evidence="1">The sequence shown here is derived from an EMBL/GenBank/DDBJ whole genome shotgun (WGS) entry which is preliminary data.</text>
</comment>
<evidence type="ECO:0000313" key="1">
    <source>
        <dbReference type="EMBL" id="TDE47893.1"/>
    </source>
</evidence>
<gene>
    <name evidence="1" type="ORF">E1295_22425</name>
</gene>